<dbReference type="GO" id="GO:0045944">
    <property type="term" value="P:positive regulation of transcription by RNA polymerase II"/>
    <property type="evidence" value="ECO:0007669"/>
    <property type="project" value="TreeGrafter"/>
</dbReference>
<dbReference type="InterPro" id="IPR008984">
    <property type="entry name" value="SMAD_FHA_dom_sf"/>
</dbReference>
<dbReference type="InterPro" id="IPR001005">
    <property type="entry name" value="SANT/Myb"/>
</dbReference>
<dbReference type="GO" id="GO:0031011">
    <property type="term" value="C:Ino80 complex"/>
    <property type="evidence" value="ECO:0007669"/>
    <property type="project" value="InterPro"/>
</dbReference>
<dbReference type="GO" id="GO:0002151">
    <property type="term" value="F:G-quadruplex RNA binding"/>
    <property type="evidence" value="ECO:0007669"/>
    <property type="project" value="InterPro"/>
</dbReference>
<dbReference type="SMART" id="SM00240">
    <property type="entry name" value="FHA"/>
    <property type="match status" value="1"/>
</dbReference>
<name>A0AAN7JYQ1_9MYRT</name>
<feature type="compositionally biased region" description="Polar residues" evidence="1">
    <location>
        <begin position="433"/>
        <end position="449"/>
    </location>
</feature>
<proteinExistence type="predicted"/>
<gene>
    <name evidence="3" type="ORF">SAY87_006468</name>
</gene>
<dbReference type="SUPFAM" id="SSF49879">
    <property type="entry name" value="SMAD/FHA domain"/>
    <property type="match status" value="1"/>
</dbReference>
<feature type="region of interest" description="Disordered" evidence="1">
    <location>
        <begin position="433"/>
        <end position="474"/>
    </location>
</feature>
<evidence type="ECO:0000256" key="1">
    <source>
        <dbReference type="SAM" id="MobiDB-lite"/>
    </source>
</evidence>
<dbReference type="CDD" id="cd22687">
    <property type="entry name" value="FHA_MCRS1"/>
    <property type="match status" value="1"/>
</dbReference>
<dbReference type="Pfam" id="PF00498">
    <property type="entry name" value="FHA"/>
    <property type="match status" value="1"/>
</dbReference>
<dbReference type="Gene3D" id="2.60.200.20">
    <property type="match status" value="1"/>
</dbReference>
<dbReference type="GO" id="GO:0044545">
    <property type="term" value="C:NSL complex"/>
    <property type="evidence" value="ECO:0007669"/>
    <property type="project" value="TreeGrafter"/>
</dbReference>
<dbReference type="PROSITE" id="PS50006">
    <property type="entry name" value="FHA_DOMAIN"/>
    <property type="match status" value="1"/>
</dbReference>
<protein>
    <recommendedName>
        <fullName evidence="2">FHA domain-containing protein</fullName>
    </recommendedName>
</protein>
<evidence type="ECO:0000259" key="2">
    <source>
        <dbReference type="PROSITE" id="PS50006"/>
    </source>
</evidence>
<keyword evidence="4" id="KW-1185">Reference proteome</keyword>
<organism evidence="3 4">
    <name type="scientific">Trapa incisa</name>
    <dbReference type="NCBI Taxonomy" id="236973"/>
    <lineage>
        <taxon>Eukaryota</taxon>
        <taxon>Viridiplantae</taxon>
        <taxon>Streptophyta</taxon>
        <taxon>Embryophyta</taxon>
        <taxon>Tracheophyta</taxon>
        <taxon>Spermatophyta</taxon>
        <taxon>Magnoliopsida</taxon>
        <taxon>eudicotyledons</taxon>
        <taxon>Gunneridae</taxon>
        <taxon>Pentapetalae</taxon>
        <taxon>rosids</taxon>
        <taxon>malvids</taxon>
        <taxon>Myrtales</taxon>
        <taxon>Lythraceae</taxon>
        <taxon>Trapa</taxon>
    </lineage>
</organism>
<dbReference type="PANTHER" id="PTHR13233:SF13">
    <property type="entry name" value="FHA DOMAIN-CONTAINING PROTEIN"/>
    <property type="match status" value="1"/>
</dbReference>
<sequence length="783" mass="86992">MATLAGAPPWSPEDDLLLKNAVEGGASIEALAKGAVRFSRKFTVSELRDRWHSLLYDPIVSAEASARIIELELSAKKSGSGNRNSEVLLKRKSESVRKLYYTMQKRICRDSSILELSDMNYLMDLHEEQSSPNGYMRDGSYSGLSEQAQIFRLKQSARCCEVSSQQKNSYKMFPSTCGDRGDLRAEMVCSHALPDINASYHLLDFPAVHSEHSLWKHIEDPTPGMPMNMNLEDKIQVAGEEMLDTIECLKRSPTKFNSLHDGKILSDEPNHDQIEESGAISDKYLVDISDCLLNLNEDDIVPMGINQKTENCDGQDVIDEKSYVAADSSILNCDKDKDQDDAVILGDAQIEGDLSLAGQGSEAEKVDTVVCQLSPGHSSQFQLSSLDIDKQSSDTKSSTHFLEEIYEEATICILNTEDPEIPCNDDIHSPITISVSTTQPRPNGSTRTGFPSREKKLEEQNTLKKDEKKPESSSMAYQINRASLLLGAGPNYHLANAGGNFEVSSNQCTGVDLKEVKDVLADMDSCRLPAGSPGPIDTPVDKSSAFDLPTKAAENSNLYNVPEMDRTHSKVDYEQDESDSHIPNFSDIEAMILDMDLWPKDWDSHASKEVLGYKSEEARKAVMRMEQCARSCIQRAIGSRGALAVLYGRHSKHYIRKAEVMLGRSTNDFDVDIDLVKEGGTNRISRRQALIKLENEGSFSLKNLGKNSMFLNGKEVFKGQGVRLTPSCLIEVKGIAFVFEMNQKSVRQYLWNLARESRKANNSFEWSPEGTTLGKQAVRAFPT</sequence>
<dbReference type="CDD" id="cd00167">
    <property type="entry name" value="SANT"/>
    <property type="match status" value="1"/>
</dbReference>
<comment type="caution">
    <text evidence="3">The sequence shown here is derived from an EMBL/GenBank/DDBJ whole genome shotgun (WGS) entry which is preliminary data.</text>
</comment>
<dbReference type="InterPro" id="IPR000253">
    <property type="entry name" value="FHA_dom"/>
</dbReference>
<dbReference type="Proteomes" id="UP001345219">
    <property type="component" value="Chromosome 6"/>
</dbReference>
<evidence type="ECO:0000313" key="3">
    <source>
        <dbReference type="EMBL" id="KAK4756341.1"/>
    </source>
</evidence>
<dbReference type="Pfam" id="PF13325">
    <property type="entry name" value="MCRS_N"/>
    <property type="match status" value="1"/>
</dbReference>
<accession>A0AAN7JYQ1</accession>
<dbReference type="GO" id="GO:0071339">
    <property type="term" value="C:MLL1 complex"/>
    <property type="evidence" value="ECO:0007669"/>
    <property type="project" value="InterPro"/>
</dbReference>
<feature type="domain" description="FHA" evidence="2">
    <location>
        <begin position="660"/>
        <end position="716"/>
    </location>
</feature>
<dbReference type="AlphaFoldDB" id="A0AAN7JYQ1"/>
<dbReference type="PANTHER" id="PTHR13233">
    <property type="entry name" value="MICROSPHERULE PROTEIN 1"/>
    <property type="match status" value="1"/>
</dbReference>
<dbReference type="InterPro" id="IPR037912">
    <property type="entry name" value="MCRS1"/>
</dbReference>
<reference evidence="3 4" key="1">
    <citation type="journal article" date="2023" name="Hortic Res">
        <title>Pangenome of water caltrop reveals structural variations and asymmetric subgenome divergence after allopolyploidization.</title>
        <authorList>
            <person name="Zhang X."/>
            <person name="Chen Y."/>
            <person name="Wang L."/>
            <person name="Yuan Y."/>
            <person name="Fang M."/>
            <person name="Shi L."/>
            <person name="Lu R."/>
            <person name="Comes H.P."/>
            <person name="Ma Y."/>
            <person name="Chen Y."/>
            <person name="Huang G."/>
            <person name="Zhou Y."/>
            <person name="Zheng Z."/>
            <person name="Qiu Y."/>
        </authorList>
    </citation>
    <scope>NUCLEOTIDE SEQUENCE [LARGE SCALE GENOMIC DNA]</scope>
    <source>
        <tissue evidence="3">Roots</tissue>
    </source>
</reference>
<dbReference type="EMBL" id="JAXIOK010000013">
    <property type="protein sequence ID" value="KAK4756341.1"/>
    <property type="molecule type" value="Genomic_DNA"/>
</dbReference>
<dbReference type="InterPro" id="IPR025999">
    <property type="entry name" value="MCRS_N"/>
</dbReference>
<feature type="compositionally biased region" description="Basic and acidic residues" evidence="1">
    <location>
        <begin position="452"/>
        <end position="471"/>
    </location>
</feature>
<evidence type="ECO:0000313" key="4">
    <source>
        <dbReference type="Proteomes" id="UP001345219"/>
    </source>
</evidence>